<organism evidence="4 5">
    <name type="scientific">Gonium pectorale</name>
    <name type="common">Green alga</name>
    <dbReference type="NCBI Taxonomy" id="33097"/>
    <lineage>
        <taxon>Eukaryota</taxon>
        <taxon>Viridiplantae</taxon>
        <taxon>Chlorophyta</taxon>
        <taxon>core chlorophytes</taxon>
        <taxon>Chlorophyceae</taxon>
        <taxon>CS clade</taxon>
        <taxon>Chlamydomonadales</taxon>
        <taxon>Volvocaceae</taxon>
        <taxon>Gonium</taxon>
    </lineage>
</organism>
<evidence type="ECO:0000256" key="1">
    <source>
        <dbReference type="ARBA" id="ARBA00007317"/>
    </source>
</evidence>
<accession>A0A150FUG0</accession>
<dbReference type="InterPro" id="IPR027417">
    <property type="entry name" value="P-loop_NTPase"/>
</dbReference>
<dbReference type="AlphaFoldDB" id="A0A150FUG0"/>
<evidence type="ECO:0008006" key="6">
    <source>
        <dbReference type="Google" id="ProtNLM"/>
    </source>
</evidence>
<dbReference type="EMBL" id="LSYV01000628">
    <property type="protein sequence ID" value="KXZ41229.1"/>
    <property type="molecule type" value="Genomic_DNA"/>
</dbReference>
<name>A0A150FUG0_GONPE</name>
<keyword evidence="5" id="KW-1185">Reference proteome</keyword>
<dbReference type="Gene3D" id="3.40.50.300">
    <property type="entry name" value="P-loop containing nucleotide triphosphate hydrolases"/>
    <property type="match status" value="1"/>
</dbReference>
<comment type="caution">
    <text evidence="4">The sequence shown here is derived from an EMBL/GenBank/DDBJ whole genome shotgun (WGS) entry which is preliminary data.</text>
</comment>
<feature type="region of interest" description="Disordered" evidence="3">
    <location>
        <begin position="24"/>
        <end position="74"/>
    </location>
</feature>
<dbReference type="STRING" id="33097.A0A150FUG0"/>
<dbReference type="PANTHER" id="PTHR43416">
    <property type="entry name" value="DIHYDROLIPOYLLYSINE-RESIDUE SUCCINYLTRANSFERASE COMPONENT OF 2-OXOGLUTARATE DEHYDROGENASE COMPLEX, MITOCHONDRIAL-RELATED"/>
    <property type="match status" value="1"/>
</dbReference>
<evidence type="ECO:0000256" key="3">
    <source>
        <dbReference type="SAM" id="MobiDB-lite"/>
    </source>
</evidence>
<feature type="compositionally biased region" description="Acidic residues" evidence="3">
    <location>
        <begin position="46"/>
        <end position="56"/>
    </location>
</feature>
<dbReference type="OrthoDB" id="550843at2759"/>
<dbReference type="Proteomes" id="UP000075714">
    <property type="component" value="Unassembled WGS sequence"/>
</dbReference>
<keyword evidence="2" id="KW-0450">Lipoyl</keyword>
<dbReference type="InterPro" id="IPR050537">
    <property type="entry name" value="2-oxoacid_dehydrogenase"/>
</dbReference>
<gene>
    <name evidence="4" type="ORF">GPECTOR_631g733</name>
</gene>
<reference evidence="5" key="1">
    <citation type="journal article" date="2016" name="Nat. Commun.">
        <title>The Gonium pectorale genome demonstrates co-option of cell cycle regulation during the evolution of multicellularity.</title>
        <authorList>
            <person name="Hanschen E.R."/>
            <person name="Marriage T.N."/>
            <person name="Ferris P.J."/>
            <person name="Hamaji T."/>
            <person name="Toyoda A."/>
            <person name="Fujiyama A."/>
            <person name="Neme R."/>
            <person name="Noguchi H."/>
            <person name="Minakuchi Y."/>
            <person name="Suzuki M."/>
            <person name="Kawai-Toyooka H."/>
            <person name="Smith D.R."/>
            <person name="Sparks H."/>
            <person name="Anderson J."/>
            <person name="Bakaric R."/>
            <person name="Luria V."/>
            <person name="Karger A."/>
            <person name="Kirschner M.W."/>
            <person name="Durand P.M."/>
            <person name="Michod R.E."/>
            <person name="Nozaki H."/>
            <person name="Olson B.J."/>
        </authorList>
    </citation>
    <scope>NUCLEOTIDE SEQUENCE [LARGE SCALE GENOMIC DNA]</scope>
    <source>
        <strain evidence="5">NIES-2863</strain>
    </source>
</reference>
<dbReference type="GO" id="GO:0005739">
    <property type="term" value="C:mitochondrion"/>
    <property type="evidence" value="ECO:0007669"/>
    <property type="project" value="TreeGrafter"/>
</dbReference>
<protein>
    <recommendedName>
        <fullName evidence="6">ATP-dependent DNA helicase</fullName>
    </recommendedName>
</protein>
<evidence type="ECO:0000313" key="5">
    <source>
        <dbReference type="Proteomes" id="UP000075714"/>
    </source>
</evidence>
<dbReference type="SUPFAM" id="SSF52540">
    <property type="entry name" value="P-loop containing nucleoside triphosphate hydrolases"/>
    <property type="match status" value="1"/>
</dbReference>
<dbReference type="GO" id="GO:0006099">
    <property type="term" value="P:tricarboxylic acid cycle"/>
    <property type="evidence" value="ECO:0007669"/>
    <property type="project" value="TreeGrafter"/>
</dbReference>
<evidence type="ECO:0000313" key="4">
    <source>
        <dbReference type="EMBL" id="KXZ41229.1"/>
    </source>
</evidence>
<sequence length="777" mass="84477">MLDNVDSLAVTRAHANERRLQLQRLDRDPLQEAEDALLEHVPGEEYGVEAAEEDDPAPSAPHRSSRPDNSLWSGLASAPEARSRLQATYLRPPRTVTGHSAKEEAYVNAALRQLPAPPSAGSGAAPHPSLHQQADILDEQARHEVLGPQRTEQQHMVLLDRGQPSVRAKAFVLEQPPVTYPTPGPIPQPPPYILLPPDSLPSVADTARLFTLSEEQARVFSIYARLLLAEKAGRPQPPFNAILTGYAGTGKSHACDAILWFAYQHRMHQLIALVSYTWRAALHDTTPGNVGLTTTTFFGIHSARQSYATKQSVAARMRGIRLILLDEFSCCSPPHWARLCATVHNIRSAGAPTDRPQGPLADLHGLFAGDPRQLSQPSAPPMYTGAGALNRMVQPQQELQQPAASPLIQALKLLQQHHGDSVHVGVQLWRSIPYAFMLTHPFRQQDTDVHPNLLEIAEIFSGLGGASNAQVDAACDVLNSRAISQQQLAASPAPYLAVLRHALRLAALPHLYRLHAAEAQQTLLLWRSTDLSPAGGALSAEYLQELERLGGSENDGGVPAVCGFFHGVRYNMTTTVNPTLLHVHNNTATGTGIILDPREPAIPAGTAVHVLTYPPCAIIVKPDGLSPGHTLPHLQPGEIVVAPSIVDFTPSASRQPTAVTRYGSPLDAAYAVTDYYVQGASLRGFWLVHFGRPPTGGYHRATLYVIATRFRSLNDLHLLTPLWNNAHEERQLKLAFRKLAQRDPDLAAEWERLTALAATTAAQYDALLSALPAEPPV</sequence>
<comment type="similarity">
    <text evidence="1">Belongs to the 2-oxoacid dehydrogenase family.</text>
</comment>
<dbReference type="PANTHER" id="PTHR43416:SF5">
    <property type="entry name" value="DIHYDROLIPOYLLYSINE-RESIDUE SUCCINYLTRANSFERASE COMPONENT OF 2-OXOGLUTARATE DEHYDROGENASE COMPLEX, MITOCHONDRIAL"/>
    <property type="match status" value="1"/>
</dbReference>
<dbReference type="GO" id="GO:0004149">
    <property type="term" value="F:dihydrolipoyllysine-residue succinyltransferase activity"/>
    <property type="evidence" value="ECO:0007669"/>
    <property type="project" value="TreeGrafter"/>
</dbReference>
<evidence type="ECO:0000256" key="2">
    <source>
        <dbReference type="ARBA" id="ARBA00022823"/>
    </source>
</evidence>
<proteinExistence type="inferred from homology"/>